<dbReference type="SUPFAM" id="SSF52343">
    <property type="entry name" value="Ferredoxin reductase-like, C-terminal NADP-linked domain"/>
    <property type="match status" value="1"/>
</dbReference>
<dbReference type="GO" id="GO:0050660">
    <property type="term" value="F:flavin adenine dinucleotide binding"/>
    <property type="evidence" value="ECO:0007669"/>
    <property type="project" value="TreeGrafter"/>
</dbReference>
<dbReference type="OrthoDB" id="9801223at2"/>
<dbReference type="Proteomes" id="UP000198960">
    <property type="component" value="Unassembled WGS sequence"/>
</dbReference>
<evidence type="ECO:0000256" key="2">
    <source>
        <dbReference type="ARBA" id="ARBA00004141"/>
    </source>
</evidence>
<feature type="transmembrane region" description="Helical" evidence="13">
    <location>
        <begin position="104"/>
        <end position="125"/>
    </location>
</feature>
<keyword evidence="12 13" id="KW-0472">Membrane</keyword>
<evidence type="ECO:0000256" key="1">
    <source>
        <dbReference type="ARBA" id="ARBA00001974"/>
    </source>
</evidence>
<dbReference type="Gene3D" id="3.40.50.80">
    <property type="entry name" value="Nucleotide-binding domain of ferredoxin-NADP reductase (FNR) module"/>
    <property type="match status" value="1"/>
</dbReference>
<accession>A0A1H8R639</accession>
<dbReference type="PRINTS" id="PR00410">
    <property type="entry name" value="PHEHYDRXLASE"/>
</dbReference>
<evidence type="ECO:0000256" key="13">
    <source>
        <dbReference type="SAM" id="Phobius"/>
    </source>
</evidence>
<dbReference type="RefSeq" id="WP_091940781.1">
    <property type="nucleotide sequence ID" value="NZ_FOEE01000002.1"/>
</dbReference>
<feature type="transmembrane region" description="Helical" evidence="13">
    <location>
        <begin position="145"/>
        <end position="167"/>
    </location>
</feature>
<dbReference type="GO" id="GO:0016491">
    <property type="term" value="F:oxidoreductase activity"/>
    <property type="evidence" value="ECO:0007669"/>
    <property type="project" value="UniProtKB-KW"/>
</dbReference>
<evidence type="ECO:0000256" key="12">
    <source>
        <dbReference type="ARBA" id="ARBA00023136"/>
    </source>
</evidence>
<dbReference type="Pfam" id="PF01794">
    <property type="entry name" value="Ferric_reduct"/>
    <property type="match status" value="1"/>
</dbReference>
<dbReference type="PANTHER" id="PTHR47354">
    <property type="entry name" value="NADH OXIDOREDUCTASE HCR"/>
    <property type="match status" value="1"/>
</dbReference>
<dbReference type="Gene3D" id="2.40.30.10">
    <property type="entry name" value="Translation factors"/>
    <property type="match status" value="1"/>
</dbReference>
<evidence type="ECO:0000256" key="10">
    <source>
        <dbReference type="ARBA" id="ARBA00023004"/>
    </source>
</evidence>
<dbReference type="PROSITE" id="PS51384">
    <property type="entry name" value="FAD_FR"/>
    <property type="match status" value="1"/>
</dbReference>
<evidence type="ECO:0000256" key="11">
    <source>
        <dbReference type="ARBA" id="ARBA00023014"/>
    </source>
</evidence>
<sequence length="465" mass="50267">MTALAPPPVARPPRPARSRARSDAGVRLAGLAALWAGLLLVTFWWVTGGGVQDLGGWETGLDSVGRLTGLLASFLLLVQVLLMARVPLLENAVGRERLARLHRWVGLGSFDLMVAHVVTITWGYAAGELARTPATLWDLTLHYPGMLLAVAATACLVLVVVTSIRAARRRLRYESWHLLHLYAYLGVGLALPHQLWTGQDFVGSLGRTVFWWGLYAAAAGAVLVWRVALPLWRTARAGLRVTAVVPESDDVVSVYMTGRPGGVTAEAGQFYGFRFLAGRGWTRAHPYSLSAAPDGRSLRITVKVVGDGSASLRWLRPGTRVLLEGPYGRLSARARTRPKVALIAAGVGVTPLRALAEALDHAPGDAALLYRYSGPPLFLPELEVLAARRGLEVFLLPGHRRAPGSWLGHSAGAASDLAALTSWLPDLAERDVYVCGPEPWAEDVRRTCRAAGLPPDRFHVETFGW</sequence>
<evidence type="ECO:0000256" key="8">
    <source>
        <dbReference type="ARBA" id="ARBA00022989"/>
    </source>
</evidence>
<reference evidence="16" key="1">
    <citation type="submission" date="2016-10" db="EMBL/GenBank/DDBJ databases">
        <authorList>
            <person name="Varghese N."/>
            <person name="Submissions S."/>
        </authorList>
    </citation>
    <scope>NUCLEOTIDE SEQUENCE [LARGE SCALE GENOMIC DNA]</scope>
    <source>
        <strain evidence="16">DSM 45413</strain>
    </source>
</reference>
<dbReference type="GO" id="GO:0051537">
    <property type="term" value="F:2 iron, 2 sulfur cluster binding"/>
    <property type="evidence" value="ECO:0007669"/>
    <property type="project" value="UniProtKB-KW"/>
</dbReference>
<keyword evidence="3" id="KW-0285">Flavoprotein</keyword>
<evidence type="ECO:0000256" key="4">
    <source>
        <dbReference type="ARBA" id="ARBA00022692"/>
    </source>
</evidence>
<dbReference type="GO" id="GO:0046872">
    <property type="term" value="F:metal ion binding"/>
    <property type="evidence" value="ECO:0007669"/>
    <property type="project" value="UniProtKB-KW"/>
</dbReference>
<feature type="transmembrane region" description="Helical" evidence="13">
    <location>
        <begin position="209"/>
        <end position="229"/>
    </location>
</feature>
<dbReference type="EMBL" id="FOEE01000002">
    <property type="protein sequence ID" value="SEO62129.1"/>
    <property type="molecule type" value="Genomic_DNA"/>
</dbReference>
<evidence type="ECO:0000256" key="5">
    <source>
        <dbReference type="ARBA" id="ARBA00022714"/>
    </source>
</evidence>
<keyword evidence="7" id="KW-0274">FAD</keyword>
<evidence type="ECO:0000259" key="14">
    <source>
        <dbReference type="PROSITE" id="PS51384"/>
    </source>
</evidence>
<keyword evidence="16" id="KW-1185">Reference proteome</keyword>
<dbReference type="SUPFAM" id="SSF63380">
    <property type="entry name" value="Riboflavin synthase domain-like"/>
    <property type="match status" value="1"/>
</dbReference>
<keyword evidence="4 13" id="KW-0812">Transmembrane</keyword>
<name>A0A1H8R639_9ACTN</name>
<keyword evidence="11" id="KW-0411">Iron-sulfur</keyword>
<dbReference type="InterPro" id="IPR017927">
    <property type="entry name" value="FAD-bd_FR_type"/>
</dbReference>
<feature type="transmembrane region" description="Helical" evidence="13">
    <location>
        <begin position="24"/>
        <end position="46"/>
    </location>
</feature>
<comment type="cofactor">
    <cofactor evidence="1">
        <name>FAD</name>
        <dbReference type="ChEBI" id="CHEBI:57692"/>
    </cofactor>
</comment>
<dbReference type="AlphaFoldDB" id="A0A1H8R639"/>
<dbReference type="InterPro" id="IPR017938">
    <property type="entry name" value="Riboflavin_synthase-like_b-brl"/>
</dbReference>
<dbReference type="PANTHER" id="PTHR47354:SF8">
    <property type="entry name" value="1,2-PHENYLACETYL-COA EPOXIDASE, SUBUNIT E"/>
    <property type="match status" value="1"/>
</dbReference>
<keyword evidence="8 13" id="KW-1133">Transmembrane helix</keyword>
<feature type="transmembrane region" description="Helical" evidence="13">
    <location>
        <begin position="66"/>
        <end position="84"/>
    </location>
</feature>
<dbReference type="InterPro" id="IPR013130">
    <property type="entry name" value="Fe3_Rdtase_TM_dom"/>
</dbReference>
<evidence type="ECO:0000313" key="15">
    <source>
        <dbReference type="EMBL" id="SEO62129.1"/>
    </source>
</evidence>
<keyword evidence="10" id="KW-0408">Iron</keyword>
<organism evidence="15 16">
    <name type="scientific">Trujillonella endophytica</name>
    <dbReference type="NCBI Taxonomy" id="673521"/>
    <lineage>
        <taxon>Bacteria</taxon>
        <taxon>Bacillati</taxon>
        <taxon>Actinomycetota</taxon>
        <taxon>Actinomycetes</taxon>
        <taxon>Geodermatophilales</taxon>
        <taxon>Geodermatophilaceae</taxon>
        <taxon>Trujillonella</taxon>
    </lineage>
</organism>
<evidence type="ECO:0000256" key="3">
    <source>
        <dbReference type="ARBA" id="ARBA00022630"/>
    </source>
</evidence>
<evidence type="ECO:0000313" key="16">
    <source>
        <dbReference type="Proteomes" id="UP000198960"/>
    </source>
</evidence>
<gene>
    <name evidence="15" type="ORF">SAMN05660991_01034</name>
</gene>
<dbReference type="Pfam" id="PF00175">
    <property type="entry name" value="NAD_binding_1"/>
    <property type="match status" value="1"/>
</dbReference>
<dbReference type="STRING" id="673521.SAMN05660991_01034"/>
<evidence type="ECO:0000256" key="6">
    <source>
        <dbReference type="ARBA" id="ARBA00022723"/>
    </source>
</evidence>
<comment type="subcellular location">
    <subcellularLocation>
        <location evidence="2">Membrane</location>
        <topology evidence="2">Multi-pass membrane protein</topology>
    </subcellularLocation>
</comment>
<keyword evidence="6" id="KW-0479">Metal-binding</keyword>
<evidence type="ECO:0000256" key="9">
    <source>
        <dbReference type="ARBA" id="ARBA00023002"/>
    </source>
</evidence>
<dbReference type="InterPro" id="IPR001433">
    <property type="entry name" value="OxRdtase_FAD/NAD-bd"/>
</dbReference>
<dbReference type="InterPro" id="IPR039261">
    <property type="entry name" value="FNR_nucleotide-bd"/>
</dbReference>
<feature type="transmembrane region" description="Helical" evidence="13">
    <location>
        <begin position="179"/>
        <end position="197"/>
    </location>
</feature>
<evidence type="ECO:0000256" key="7">
    <source>
        <dbReference type="ARBA" id="ARBA00022827"/>
    </source>
</evidence>
<keyword evidence="5" id="KW-0001">2Fe-2S</keyword>
<keyword evidence="9" id="KW-0560">Oxidoreductase</keyword>
<feature type="domain" description="FAD-binding FR-type" evidence="14">
    <location>
        <begin position="234"/>
        <end position="333"/>
    </location>
</feature>
<dbReference type="InterPro" id="IPR050415">
    <property type="entry name" value="MRET"/>
</dbReference>
<dbReference type="GO" id="GO:0016020">
    <property type="term" value="C:membrane"/>
    <property type="evidence" value="ECO:0007669"/>
    <property type="project" value="UniProtKB-SubCell"/>
</dbReference>
<proteinExistence type="predicted"/>
<protein>
    <submittedName>
        <fullName evidence="15">Predicted ferric reductase</fullName>
    </submittedName>
</protein>